<dbReference type="Pfam" id="PF23106">
    <property type="entry name" value="EGF_Teneurin"/>
    <property type="match status" value="1"/>
</dbReference>
<keyword evidence="5" id="KW-0472">Membrane</keyword>
<evidence type="ECO:0000256" key="2">
    <source>
        <dbReference type="ARBA" id="ARBA00022737"/>
    </source>
</evidence>
<keyword evidence="5" id="KW-0812">Transmembrane</keyword>
<proteinExistence type="predicted"/>
<dbReference type="InterPro" id="IPR057629">
    <property type="entry name" value="Teneurin1-4_GBD"/>
</dbReference>
<feature type="domain" description="Teneurin-1-4-like galactose-binding" evidence="6">
    <location>
        <begin position="193"/>
        <end position="299"/>
    </location>
</feature>
<dbReference type="OrthoDB" id="442731at2759"/>
<dbReference type="InterPro" id="IPR051216">
    <property type="entry name" value="Teneurin"/>
</dbReference>
<dbReference type="EMBL" id="RQTK01000295">
    <property type="protein sequence ID" value="RUS82249.1"/>
    <property type="molecule type" value="Genomic_DNA"/>
</dbReference>
<feature type="transmembrane region" description="Helical" evidence="5">
    <location>
        <begin position="53"/>
        <end position="77"/>
    </location>
</feature>
<evidence type="ECO:0000256" key="3">
    <source>
        <dbReference type="ARBA" id="ARBA00023157"/>
    </source>
</evidence>
<feature type="compositionally biased region" description="Polar residues" evidence="4">
    <location>
        <begin position="159"/>
        <end position="169"/>
    </location>
</feature>
<accession>A0A3S1BJF0</accession>
<sequence length="400" mass="43984">MLKQVLAYPQFAVAPNMPAGHSGSYPPSSQDYRYYSKFSFAGSRMQKKLRKRCTWPCTAVILLLLCVALLACTGYFAEPWRLVASGSGRNTRGSGLAHKEDALSFAHLTCRAHEFREFSTTRSIDMETKMEKVCSTVVPDLSDVIGTFGNPRKGGAHPNSRNPNYSNGTAPFGPATRTPTQFTPVVLSRNRPITKSVPPDTFWMTQLEQRVPGSVKLNLSVPGDAMVGVYGRRGMAPTHIQFDFFKVIDGSRVGNGRAKRAVRGNDYFARDTALVQYLEQGDWFIGIFNDRETYSTVSLAMEPHSMDSDCHLNCNGNGECRDGQCRCFQGYTGYDCGQNLGHWKLHGAICATTGNPRLDHIGKAQSRSLAFRPASLGMCRQVCLLGIDVSGAGPGLDRRL</sequence>
<keyword evidence="8" id="KW-1185">Reference proteome</keyword>
<gene>
    <name evidence="7" type="ORF">EGW08_009987</name>
</gene>
<keyword evidence="1" id="KW-0245">EGF-like domain</keyword>
<dbReference type="Pfam" id="PF23093">
    <property type="entry name" value="GBD_Tenm3"/>
    <property type="match status" value="1"/>
</dbReference>
<evidence type="ECO:0000256" key="4">
    <source>
        <dbReference type="SAM" id="MobiDB-lite"/>
    </source>
</evidence>
<dbReference type="PANTHER" id="PTHR11219:SF69">
    <property type="entry name" value="TENEURIN-A"/>
    <property type="match status" value="1"/>
</dbReference>
<name>A0A3S1BJF0_ELYCH</name>
<dbReference type="Proteomes" id="UP000271974">
    <property type="component" value="Unassembled WGS sequence"/>
</dbReference>
<keyword evidence="3" id="KW-1015">Disulfide bond</keyword>
<dbReference type="AlphaFoldDB" id="A0A3S1BJF0"/>
<evidence type="ECO:0000259" key="6">
    <source>
        <dbReference type="Pfam" id="PF23093"/>
    </source>
</evidence>
<keyword evidence="2" id="KW-0677">Repeat</keyword>
<keyword evidence="5" id="KW-1133">Transmembrane helix</keyword>
<dbReference type="STRING" id="188477.A0A3S1BJF0"/>
<organism evidence="7 8">
    <name type="scientific">Elysia chlorotica</name>
    <name type="common">Eastern emerald elysia</name>
    <name type="synonym">Sea slug</name>
    <dbReference type="NCBI Taxonomy" id="188477"/>
    <lineage>
        <taxon>Eukaryota</taxon>
        <taxon>Metazoa</taxon>
        <taxon>Spiralia</taxon>
        <taxon>Lophotrochozoa</taxon>
        <taxon>Mollusca</taxon>
        <taxon>Gastropoda</taxon>
        <taxon>Heterobranchia</taxon>
        <taxon>Euthyneura</taxon>
        <taxon>Panpulmonata</taxon>
        <taxon>Sacoglossa</taxon>
        <taxon>Placobranchoidea</taxon>
        <taxon>Plakobranchidae</taxon>
        <taxon>Elysia</taxon>
    </lineage>
</organism>
<dbReference type="Gene3D" id="2.60.120.260">
    <property type="entry name" value="Galactose-binding domain-like"/>
    <property type="match status" value="1"/>
</dbReference>
<dbReference type="PANTHER" id="PTHR11219">
    <property type="entry name" value="TENEURIN AND N-ACETYLGLUCOSAMINE-1-PHOSPHODIESTER ALPHA-N-ACETYLGLUCOSAMINIDASE"/>
    <property type="match status" value="1"/>
</dbReference>
<evidence type="ECO:0000256" key="5">
    <source>
        <dbReference type="SAM" id="Phobius"/>
    </source>
</evidence>
<reference evidence="7 8" key="1">
    <citation type="submission" date="2019-01" db="EMBL/GenBank/DDBJ databases">
        <title>A draft genome assembly of the solar-powered sea slug Elysia chlorotica.</title>
        <authorList>
            <person name="Cai H."/>
            <person name="Li Q."/>
            <person name="Fang X."/>
            <person name="Li J."/>
            <person name="Curtis N.E."/>
            <person name="Altenburger A."/>
            <person name="Shibata T."/>
            <person name="Feng M."/>
            <person name="Maeda T."/>
            <person name="Schwartz J.A."/>
            <person name="Shigenobu S."/>
            <person name="Lundholm N."/>
            <person name="Nishiyama T."/>
            <person name="Yang H."/>
            <person name="Hasebe M."/>
            <person name="Li S."/>
            <person name="Pierce S.K."/>
            <person name="Wang J."/>
        </authorList>
    </citation>
    <scope>NUCLEOTIDE SEQUENCE [LARGE SCALE GENOMIC DNA]</scope>
    <source>
        <strain evidence="7">EC2010</strain>
        <tissue evidence="7">Whole organism of an adult</tissue>
    </source>
</reference>
<protein>
    <recommendedName>
        <fullName evidence="6">Teneurin-1-4-like galactose-binding domain-containing protein</fullName>
    </recommendedName>
</protein>
<feature type="region of interest" description="Disordered" evidence="4">
    <location>
        <begin position="148"/>
        <end position="178"/>
    </location>
</feature>
<evidence type="ECO:0000256" key="1">
    <source>
        <dbReference type="ARBA" id="ARBA00022536"/>
    </source>
</evidence>
<evidence type="ECO:0000313" key="8">
    <source>
        <dbReference type="Proteomes" id="UP000271974"/>
    </source>
</evidence>
<comment type="caution">
    <text evidence="7">The sequence shown here is derived from an EMBL/GenBank/DDBJ whole genome shotgun (WGS) entry which is preliminary data.</text>
</comment>
<evidence type="ECO:0000313" key="7">
    <source>
        <dbReference type="EMBL" id="RUS82249.1"/>
    </source>
</evidence>